<keyword evidence="4" id="KW-0547">Nucleotide-binding</keyword>
<dbReference type="GO" id="GO:0005524">
    <property type="term" value="F:ATP binding"/>
    <property type="evidence" value="ECO:0007669"/>
    <property type="project" value="UniProtKB-KW"/>
</dbReference>
<dbReference type="Proteomes" id="UP000799424">
    <property type="component" value="Unassembled WGS sequence"/>
</dbReference>
<evidence type="ECO:0000256" key="4">
    <source>
        <dbReference type="ARBA" id="ARBA00022741"/>
    </source>
</evidence>
<feature type="domain" description="Protein kinase" evidence="9">
    <location>
        <begin position="31"/>
        <end position="308"/>
    </location>
</feature>
<evidence type="ECO:0000256" key="6">
    <source>
        <dbReference type="ARBA" id="ARBA00022840"/>
    </source>
</evidence>
<dbReference type="InterPro" id="IPR050660">
    <property type="entry name" value="NEK_Ser/Thr_kinase"/>
</dbReference>
<dbReference type="SUPFAM" id="SSF56112">
    <property type="entry name" value="Protein kinase-like (PK-like)"/>
    <property type="match status" value="1"/>
</dbReference>
<gene>
    <name evidence="10" type="ORF">CC86DRAFT_417316</name>
</gene>
<evidence type="ECO:0000256" key="8">
    <source>
        <dbReference type="ARBA" id="ARBA00048679"/>
    </source>
</evidence>
<name>A0A6A7A152_9PLEO</name>
<dbReference type="EC" id="2.7.11.1" evidence="1"/>
<dbReference type="InterPro" id="IPR008271">
    <property type="entry name" value="Ser/Thr_kinase_AS"/>
</dbReference>
<protein>
    <recommendedName>
        <fullName evidence="1">non-specific serine/threonine protein kinase</fullName>
        <ecNumber evidence="1">2.7.11.1</ecNumber>
    </recommendedName>
</protein>
<dbReference type="Pfam" id="PF00069">
    <property type="entry name" value="Pkinase"/>
    <property type="match status" value="1"/>
</dbReference>
<keyword evidence="11" id="KW-1185">Reference proteome</keyword>
<dbReference type="PANTHER" id="PTHR43671:SF98">
    <property type="entry name" value="SERINE_THREONINE-PROTEIN KINASE NEK11"/>
    <property type="match status" value="1"/>
</dbReference>
<evidence type="ECO:0000313" key="10">
    <source>
        <dbReference type="EMBL" id="KAF2826275.1"/>
    </source>
</evidence>
<dbReference type="AlphaFoldDB" id="A0A6A7A152"/>
<keyword evidence="6" id="KW-0067">ATP-binding</keyword>
<accession>A0A6A7A152</accession>
<evidence type="ECO:0000256" key="3">
    <source>
        <dbReference type="ARBA" id="ARBA00022679"/>
    </source>
</evidence>
<dbReference type="PANTHER" id="PTHR43671">
    <property type="entry name" value="SERINE/THREONINE-PROTEIN KINASE NEK"/>
    <property type="match status" value="1"/>
</dbReference>
<evidence type="ECO:0000256" key="5">
    <source>
        <dbReference type="ARBA" id="ARBA00022777"/>
    </source>
</evidence>
<dbReference type="GO" id="GO:0004674">
    <property type="term" value="F:protein serine/threonine kinase activity"/>
    <property type="evidence" value="ECO:0007669"/>
    <property type="project" value="UniProtKB-KW"/>
</dbReference>
<evidence type="ECO:0000313" key="11">
    <source>
        <dbReference type="Proteomes" id="UP000799424"/>
    </source>
</evidence>
<dbReference type="InterPro" id="IPR011009">
    <property type="entry name" value="Kinase-like_dom_sf"/>
</dbReference>
<dbReference type="EMBL" id="MU006226">
    <property type="protein sequence ID" value="KAF2826275.1"/>
    <property type="molecule type" value="Genomic_DNA"/>
</dbReference>
<dbReference type="Gene3D" id="1.10.510.10">
    <property type="entry name" value="Transferase(Phosphotransferase) domain 1"/>
    <property type="match status" value="1"/>
</dbReference>
<dbReference type="OrthoDB" id="310217at2759"/>
<reference evidence="10" key="1">
    <citation type="journal article" date="2020" name="Stud. Mycol.">
        <title>101 Dothideomycetes genomes: a test case for predicting lifestyles and emergence of pathogens.</title>
        <authorList>
            <person name="Haridas S."/>
            <person name="Albert R."/>
            <person name="Binder M."/>
            <person name="Bloem J."/>
            <person name="Labutti K."/>
            <person name="Salamov A."/>
            <person name="Andreopoulos B."/>
            <person name="Baker S."/>
            <person name="Barry K."/>
            <person name="Bills G."/>
            <person name="Bluhm B."/>
            <person name="Cannon C."/>
            <person name="Castanera R."/>
            <person name="Culley D."/>
            <person name="Daum C."/>
            <person name="Ezra D."/>
            <person name="Gonzalez J."/>
            <person name="Henrissat B."/>
            <person name="Kuo A."/>
            <person name="Liang C."/>
            <person name="Lipzen A."/>
            <person name="Lutzoni F."/>
            <person name="Magnuson J."/>
            <person name="Mondo S."/>
            <person name="Nolan M."/>
            <person name="Ohm R."/>
            <person name="Pangilinan J."/>
            <person name="Park H.-J."/>
            <person name="Ramirez L."/>
            <person name="Alfaro M."/>
            <person name="Sun H."/>
            <person name="Tritt A."/>
            <person name="Yoshinaga Y."/>
            <person name="Zwiers L.-H."/>
            <person name="Turgeon B."/>
            <person name="Goodwin S."/>
            <person name="Spatafora J."/>
            <person name="Crous P."/>
            <person name="Grigoriev I."/>
        </authorList>
    </citation>
    <scope>NUCLEOTIDE SEQUENCE</scope>
    <source>
        <strain evidence="10">CBS 113818</strain>
    </source>
</reference>
<organism evidence="10 11">
    <name type="scientific">Ophiobolus disseminans</name>
    <dbReference type="NCBI Taxonomy" id="1469910"/>
    <lineage>
        <taxon>Eukaryota</taxon>
        <taxon>Fungi</taxon>
        <taxon>Dikarya</taxon>
        <taxon>Ascomycota</taxon>
        <taxon>Pezizomycotina</taxon>
        <taxon>Dothideomycetes</taxon>
        <taxon>Pleosporomycetidae</taxon>
        <taxon>Pleosporales</taxon>
        <taxon>Pleosporineae</taxon>
        <taxon>Phaeosphaeriaceae</taxon>
        <taxon>Ophiobolus</taxon>
    </lineage>
</organism>
<evidence type="ECO:0000256" key="1">
    <source>
        <dbReference type="ARBA" id="ARBA00012513"/>
    </source>
</evidence>
<comment type="catalytic activity">
    <reaction evidence="7">
        <text>L-threonyl-[protein] + ATP = O-phospho-L-threonyl-[protein] + ADP + H(+)</text>
        <dbReference type="Rhea" id="RHEA:46608"/>
        <dbReference type="Rhea" id="RHEA-COMP:11060"/>
        <dbReference type="Rhea" id="RHEA-COMP:11605"/>
        <dbReference type="ChEBI" id="CHEBI:15378"/>
        <dbReference type="ChEBI" id="CHEBI:30013"/>
        <dbReference type="ChEBI" id="CHEBI:30616"/>
        <dbReference type="ChEBI" id="CHEBI:61977"/>
        <dbReference type="ChEBI" id="CHEBI:456216"/>
        <dbReference type="EC" id="2.7.11.1"/>
    </reaction>
</comment>
<proteinExistence type="predicted"/>
<evidence type="ECO:0000256" key="7">
    <source>
        <dbReference type="ARBA" id="ARBA00047899"/>
    </source>
</evidence>
<dbReference type="PROSITE" id="PS50011">
    <property type="entry name" value="PROTEIN_KINASE_DOM"/>
    <property type="match status" value="1"/>
</dbReference>
<evidence type="ECO:0000256" key="2">
    <source>
        <dbReference type="ARBA" id="ARBA00022527"/>
    </source>
</evidence>
<keyword evidence="3" id="KW-0808">Transferase</keyword>
<dbReference type="PROSITE" id="PS00108">
    <property type="entry name" value="PROTEIN_KINASE_ST"/>
    <property type="match status" value="1"/>
</dbReference>
<dbReference type="SMART" id="SM00220">
    <property type="entry name" value="S_TKc"/>
    <property type="match status" value="1"/>
</dbReference>
<sequence>MPASAPTKLLPKLRDQIQFQTSPSKQWIIISELGTKNGGGNAGIAKVEAKDDPYDRYFIEKRFLPEQIPWKVPHKEIALLHQLNDHPNILKLVDHFIDEAGKKASVYLEYCDAGDLETILAAAKNNNPVHERKIWKWFIGLIDALVYCHRGPKPEDEKAVLLYWNVIYHRDIKPPNIFLKTDRQRDEIVAKLADFGFSESVCMAYQHKKQADVAKSEAFTPGFEPPEHPEYTGATDVWQLALCMACVCTGNLAPWSKMNPTGKQWDRKQPAGRLYSRELNEMLRWCLDEDKARRPTPMQIAKRLKEVYEEVKYSLPPDLQPLVVPGRLDGNGAKKQGASSPGMRAGVNQLGGRDSRPGLHEHAFSDPEMQMMGRRDNRYDDVVQAQRSPMSPQSVADVINGGGKSLYGGGPRSGLLGGFTPGYGSHGYQSGGYPPGFGRGGYGGYGYDPRQDPRWRGY</sequence>
<comment type="catalytic activity">
    <reaction evidence="8">
        <text>L-seryl-[protein] + ATP = O-phospho-L-seryl-[protein] + ADP + H(+)</text>
        <dbReference type="Rhea" id="RHEA:17989"/>
        <dbReference type="Rhea" id="RHEA-COMP:9863"/>
        <dbReference type="Rhea" id="RHEA-COMP:11604"/>
        <dbReference type="ChEBI" id="CHEBI:15378"/>
        <dbReference type="ChEBI" id="CHEBI:29999"/>
        <dbReference type="ChEBI" id="CHEBI:30616"/>
        <dbReference type="ChEBI" id="CHEBI:83421"/>
        <dbReference type="ChEBI" id="CHEBI:456216"/>
        <dbReference type="EC" id="2.7.11.1"/>
    </reaction>
</comment>
<keyword evidence="5 10" id="KW-0418">Kinase</keyword>
<keyword evidence="2" id="KW-0723">Serine/threonine-protein kinase</keyword>
<dbReference type="InterPro" id="IPR000719">
    <property type="entry name" value="Prot_kinase_dom"/>
</dbReference>
<evidence type="ECO:0000259" key="9">
    <source>
        <dbReference type="PROSITE" id="PS50011"/>
    </source>
</evidence>